<name>A0ABD5E0P5_9ACTN</name>
<evidence type="ECO:0000256" key="1">
    <source>
        <dbReference type="SAM" id="MobiDB-lite"/>
    </source>
</evidence>
<feature type="region of interest" description="Disordered" evidence="1">
    <location>
        <begin position="1"/>
        <end position="79"/>
    </location>
</feature>
<evidence type="ECO:0000313" key="3">
    <source>
        <dbReference type="Proteomes" id="UP001183607"/>
    </source>
</evidence>
<dbReference type="SUPFAM" id="SSF46785">
    <property type="entry name" value="Winged helix' DNA-binding domain"/>
    <property type="match status" value="1"/>
</dbReference>
<sequence length="166" mass="17062">MAKRRQQKGRKHRQVNRTPRPVTRTGAGRLVAAAGGPERPRPAGTPDAPTTARTITPAASAPPAPAPQDAPAAPEVPAPARRTAPVVEAGDLFAPAAAGGLGRSAARTFAQLREGGPAGLALDELAERAGFQPNTVGKHLSGLAERGVAERRGDRWYATEQAPAPA</sequence>
<dbReference type="AlphaFoldDB" id="A0ABD5E0P5"/>
<gene>
    <name evidence="2" type="ORF">RM574_05210</name>
</gene>
<protein>
    <recommendedName>
        <fullName evidence="4">HTH iclR-type domain-containing protein</fullName>
    </recommendedName>
</protein>
<feature type="compositionally biased region" description="Low complexity" evidence="1">
    <location>
        <begin position="69"/>
        <end position="79"/>
    </location>
</feature>
<evidence type="ECO:0000313" key="2">
    <source>
        <dbReference type="EMBL" id="MDT0414882.1"/>
    </source>
</evidence>
<organism evidence="2 3">
    <name type="scientific">Streptomyces evansiae</name>
    <dbReference type="NCBI Taxonomy" id="3075535"/>
    <lineage>
        <taxon>Bacteria</taxon>
        <taxon>Bacillati</taxon>
        <taxon>Actinomycetota</taxon>
        <taxon>Actinomycetes</taxon>
        <taxon>Kitasatosporales</taxon>
        <taxon>Streptomycetaceae</taxon>
        <taxon>Streptomyces</taxon>
    </lineage>
</organism>
<feature type="compositionally biased region" description="Low complexity" evidence="1">
    <location>
        <begin position="32"/>
        <end position="59"/>
    </location>
</feature>
<dbReference type="Gene3D" id="1.10.10.10">
    <property type="entry name" value="Winged helix-like DNA-binding domain superfamily/Winged helix DNA-binding domain"/>
    <property type="match status" value="1"/>
</dbReference>
<dbReference type="RefSeq" id="WP_311676697.1">
    <property type="nucleotide sequence ID" value="NZ_JAVRER010000006.1"/>
</dbReference>
<dbReference type="InterPro" id="IPR036388">
    <property type="entry name" value="WH-like_DNA-bd_sf"/>
</dbReference>
<dbReference type="Proteomes" id="UP001183607">
    <property type="component" value="Unassembled WGS sequence"/>
</dbReference>
<accession>A0ABD5E0P5</accession>
<reference evidence="3" key="1">
    <citation type="submission" date="2023-07" db="EMBL/GenBank/DDBJ databases">
        <title>30 novel species of actinomycetes from the DSMZ collection.</title>
        <authorList>
            <person name="Nouioui I."/>
        </authorList>
    </citation>
    <scope>NUCLEOTIDE SEQUENCE [LARGE SCALE GENOMIC DNA]</scope>
    <source>
        <strain evidence="3">DSM 41982</strain>
    </source>
</reference>
<dbReference type="InterPro" id="IPR036390">
    <property type="entry name" value="WH_DNA-bd_sf"/>
</dbReference>
<dbReference type="EMBL" id="JAVRER010000006">
    <property type="protein sequence ID" value="MDT0414882.1"/>
    <property type="molecule type" value="Genomic_DNA"/>
</dbReference>
<feature type="compositionally biased region" description="Basic residues" evidence="1">
    <location>
        <begin position="1"/>
        <end position="15"/>
    </location>
</feature>
<proteinExistence type="predicted"/>
<evidence type="ECO:0008006" key="4">
    <source>
        <dbReference type="Google" id="ProtNLM"/>
    </source>
</evidence>
<comment type="caution">
    <text evidence="2">The sequence shown here is derived from an EMBL/GenBank/DDBJ whole genome shotgun (WGS) entry which is preliminary data.</text>
</comment>